<dbReference type="PROSITE" id="PS51900">
    <property type="entry name" value="CB"/>
    <property type="match status" value="1"/>
</dbReference>
<dbReference type="Proteomes" id="UP000319576">
    <property type="component" value="Chromosome"/>
</dbReference>
<dbReference type="KEGG" id="uli:ETAA1_00360"/>
<dbReference type="InterPro" id="IPR010998">
    <property type="entry name" value="Integrase_recombinase_N"/>
</dbReference>
<dbReference type="Gene3D" id="1.10.150.130">
    <property type="match status" value="1"/>
</dbReference>
<dbReference type="InterPro" id="IPR011010">
    <property type="entry name" value="DNA_brk_join_enz"/>
</dbReference>
<dbReference type="GO" id="GO:0003677">
    <property type="term" value="F:DNA binding"/>
    <property type="evidence" value="ECO:0007669"/>
    <property type="project" value="UniProtKB-UniRule"/>
</dbReference>
<dbReference type="GO" id="GO:0015074">
    <property type="term" value="P:DNA integration"/>
    <property type="evidence" value="ECO:0007669"/>
    <property type="project" value="UniProtKB-KW"/>
</dbReference>
<dbReference type="InterPro" id="IPR004107">
    <property type="entry name" value="Integrase_SAM-like_N"/>
</dbReference>
<protein>
    <submittedName>
        <fullName evidence="8">Tyrosine recombinase XerD</fullName>
    </submittedName>
</protein>
<comment type="similarity">
    <text evidence="1">Belongs to the 'phage' integrase family.</text>
</comment>
<name>A0A517XKW9_9BACT</name>
<dbReference type="Pfam" id="PF00589">
    <property type="entry name" value="Phage_integrase"/>
    <property type="match status" value="1"/>
</dbReference>
<evidence type="ECO:0000313" key="9">
    <source>
        <dbReference type="Proteomes" id="UP000319576"/>
    </source>
</evidence>
<accession>A0A517XKW9</accession>
<keyword evidence="9" id="KW-1185">Reference proteome</keyword>
<dbReference type="PROSITE" id="PS51898">
    <property type="entry name" value="TYR_RECOMBINASE"/>
    <property type="match status" value="1"/>
</dbReference>
<dbReference type="SUPFAM" id="SSF56349">
    <property type="entry name" value="DNA breaking-rejoining enzymes"/>
    <property type="match status" value="1"/>
</dbReference>
<dbReference type="Pfam" id="PF13495">
    <property type="entry name" value="Phage_int_SAM_4"/>
    <property type="match status" value="1"/>
</dbReference>
<dbReference type="EMBL" id="CP036273">
    <property type="protein sequence ID" value="QDU18153.1"/>
    <property type="molecule type" value="Genomic_DNA"/>
</dbReference>
<proteinExistence type="inferred from homology"/>
<evidence type="ECO:0000256" key="3">
    <source>
        <dbReference type="ARBA" id="ARBA00023125"/>
    </source>
</evidence>
<evidence type="ECO:0000256" key="4">
    <source>
        <dbReference type="ARBA" id="ARBA00023172"/>
    </source>
</evidence>
<dbReference type="OrthoDB" id="9801717at2"/>
<dbReference type="InterPro" id="IPR050090">
    <property type="entry name" value="Tyrosine_recombinase_XerCD"/>
</dbReference>
<dbReference type="InterPro" id="IPR011946">
    <property type="entry name" value="Integrase_integron-type"/>
</dbReference>
<organism evidence="8 9">
    <name type="scientific">Urbifossiella limnaea</name>
    <dbReference type="NCBI Taxonomy" id="2528023"/>
    <lineage>
        <taxon>Bacteria</taxon>
        <taxon>Pseudomonadati</taxon>
        <taxon>Planctomycetota</taxon>
        <taxon>Planctomycetia</taxon>
        <taxon>Gemmatales</taxon>
        <taxon>Gemmataceae</taxon>
        <taxon>Urbifossiella</taxon>
    </lineage>
</organism>
<evidence type="ECO:0000256" key="5">
    <source>
        <dbReference type="PROSITE-ProRule" id="PRU01248"/>
    </source>
</evidence>
<dbReference type="AlphaFoldDB" id="A0A517XKW9"/>
<dbReference type="Gene3D" id="1.10.443.10">
    <property type="entry name" value="Intergrase catalytic core"/>
    <property type="match status" value="1"/>
</dbReference>
<evidence type="ECO:0000259" key="6">
    <source>
        <dbReference type="PROSITE" id="PS51898"/>
    </source>
</evidence>
<dbReference type="PANTHER" id="PTHR30349">
    <property type="entry name" value="PHAGE INTEGRASE-RELATED"/>
    <property type="match status" value="1"/>
</dbReference>
<feature type="domain" description="Tyr recombinase" evidence="6">
    <location>
        <begin position="108"/>
        <end position="321"/>
    </location>
</feature>
<dbReference type="NCBIfam" id="TIGR02249">
    <property type="entry name" value="integrase_gron"/>
    <property type="match status" value="1"/>
</dbReference>
<dbReference type="InterPro" id="IPR044068">
    <property type="entry name" value="CB"/>
</dbReference>
<gene>
    <name evidence="8" type="primary">xerD_1</name>
    <name evidence="8" type="ORF">ETAA1_00360</name>
</gene>
<dbReference type="InterPro" id="IPR013762">
    <property type="entry name" value="Integrase-like_cat_sf"/>
</dbReference>
<dbReference type="PANTHER" id="PTHR30349:SF64">
    <property type="entry name" value="PROPHAGE INTEGRASE INTD-RELATED"/>
    <property type="match status" value="1"/>
</dbReference>
<sequence length="326" mass="36042">MSHPPAPPPPRLLDQVRHACRLRHYSIRTEDAYHDWAKRFVLFHGKRHPREMGAAEVTAFLTHLAVDGGVSASTQNQAFSALLFLYQAVLGADPGVISGVVRANRPKRLPVVLTRPEVARVLGVMADPYRLMAELMYGSGLRLLEVLRLRVKDVDLDRSEVVVREGKGNKDRVTMLPAAVRPRVVAQLAEARRVHEADLAAGCGRVYLPDALARKLPDADREFKWQYVFPSAKLSIDPRSGAERRHHAHESAISRAVTEAVRAAGLAKRATSHSFRHSFATHLLEAGYDIRTVQELLGHADVATTMIYTHVLNKGGHGVTSPLDAE</sequence>
<evidence type="ECO:0000256" key="2">
    <source>
        <dbReference type="ARBA" id="ARBA00022908"/>
    </source>
</evidence>
<dbReference type="RefSeq" id="WP_145233231.1">
    <property type="nucleotide sequence ID" value="NZ_CP036273.1"/>
</dbReference>
<feature type="domain" description="Core-binding (CB)" evidence="7">
    <location>
        <begin position="7"/>
        <end position="90"/>
    </location>
</feature>
<evidence type="ECO:0000313" key="8">
    <source>
        <dbReference type="EMBL" id="QDU18153.1"/>
    </source>
</evidence>
<evidence type="ECO:0000256" key="1">
    <source>
        <dbReference type="ARBA" id="ARBA00008857"/>
    </source>
</evidence>
<keyword evidence="4" id="KW-0233">DNA recombination</keyword>
<keyword evidence="3 5" id="KW-0238">DNA-binding</keyword>
<evidence type="ECO:0000259" key="7">
    <source>
        <dbReference type="PROSITE" id="PS51900"/>
    </source>
</evidence>
<keyword evidence="2" id="KW-0229">DNA integration</keyword>
<dbReference type="GO" id="GO:0006310">
    <property type="term" value="P:DNA recombination"/>
    <property type="evidence" value="ECO:0007669"/>
    <property type="project" value="UniProtKB-KW"/>
</dbReference>
<dbReference type="InterPro" id="IPR002104">
    <property type="entry name" value="Integrase_catalytic"/>
</dbReference>
<reference evidence="8 9" key="1">
    <citation type="submission" date="2019-02" db="EMBL/GenBank/DDBJ databases">
        <title>Deep-cultivation of Planctomycetes and their phenomic and genomic characterization uncovers novel biology.</title>
        <authorList>
            <person name="Wiegand S."/>
            <person name="Jogler M."/>
            <person name="Boedeker C."/>
            <person name="Pinto D."/>
            <person name="Vollmers J."/>
            <person name="Rivas-Marin E."/>
            <person name="Kohn T."/>
            <person name="Peeters S.H."/>
            <person name="Heuer A."/>
            <person name="Rast P."/>
            <person name="Oberbeckmann S."/>
            <person name="Bunk B."/>
            <person name="Jeske O."/>
            <person name="Meyerdierks A."/>
            <person name="Storesund J.E."/>
            <person name="Kallscheuer N."/>
            <person name="Luecker S."/>
            <person name="Lage O.M."/>
            <person name="Pohl T."/>
            <person name="Merkel B.J."/>
            <person name="Hornburger P."/>
            <person name="Mueller R.-W."/>
            <person name="Bruemmer F."/>
            <person name="Labrenz M."/>
            <person name="Spormann A.M."/>
            <person name="Op den Camp H."/>
            <person name="Overmann J."/>
            <person name="Amann R."/>
            <person name="Jetten M.S.M."/>
            <person name="Mascher T."/>
            <person name="Medema M.H."/>
            <person name="Devos D.P."/>
            <person name="Kaster A.-K."/>
            <person name="Ovreas L."/>
            <person name="Rohde M."/>
            <person name="Galperin M.Y."/>
            <person name="Jogler C."/>
        </authorList>
    </citation>
    <scope>NUCLEOTIDE SEQUENCE [LARGE SCALE GENOMIC DNA]</scope>
    <source>
        <strain evidence="8 9">ETA_A1</strain>
    </source>
</reference>